<dbReference type="RefSeq" id="WP_105330714.1">
    <property type="nucleotide sequence ID" value="NZ_PUHY01000010.1"/>
</dbReference>
<organism evidence="2 3">
    <name type="scientific">Blastopirellula marina</name>
    <dbReference type="NCBI Taxonomy" id="124"/>
    <lineage>
        <taxon>Bacteria</taxon>
        <taxon>Pseudomonadati</taxon>
        <taxon>Planctomycetota</taxon>
        <taxon>Planctomycetia</taxon>
        <taxon>Pirellulales</taxon>
        <taxon>Pirellulaceae</taxon>
        <taxon>Blastopirellula</taxon>
    </lineage>
</organism>
<protein>
    <submittedName>
        <fullName evidence="2">Uncharacterized protein</fullName>
    </submittedName>
</protein>
<evidence type="ECO:0000256" key="1">
    <source>
        <dbReference type="SAM" id="MobiDB-lite"/>
    </source>
</evidence>
<dbReference type="OrthoDB" id="10011688at2"/>
<evidence type="ECO:0000313" key="3">
    <source>
        <dbReference type="Proteomes" id="UP000238322"/>
    </source>
</evidence>
<sequence>MSDTYVQLAAELDAYSAGVLPPLKRTKPPTGEEIHRSVRELITHIDQALVSVAGRLRALDGSLKEQQQRQTGDDEPIPPRTPQEMLDQLQLCVANPAKRRRHSWKSLGIRLRKVIKQVNEKQTLARQQTEQNQRYLEQREEDGKNLWSWRPPGNKPEPKRRRKRKLSPASTDKSVNLNEGIGSVVNVAVMNIDHLLCSSLAVQPKQIAESNTPVSSSRKPRRCPRRRQNLVRRLRQSSVQGKQATRSSNRHVSVHPVAPGVIVPVDRPVSSTVNRSSCWVKRNQRCTNRARAP</sequence>
<feature type="compositionally biased region" description="Polar residues" evidence="1">
    <location>
        <begin position="125"/>
        <end position="135"/>
    </location>
</feature>
<feature type="region of interest" description="Disordered" evidence="1">
    <location>
        <begin position="125"/>
        <end position="176"/>
    </location>
</feature>
<name>A0A2S8FT26_9BACT</name>
<feature type="region of interest" description="Disordered" evidence="1">
    <location>
        <begin position="206"/>
        <end position="225"/>
    </location>
</feature>
<comment type="caution">
    <text evidence="2">The sequence shown here is derived from an EMBL/GenBank/DDBJ whole genome shotgun (WGS) entry which is preliminary data.</text>
</comment>
<gene>
    <name evidence="2" type="ORF">C5Y83_16025</name>
</gene>
<feature type="region of interest" description="Disordered" evidence="1">
    <location>
        <begin position="233"/>
        <end position="255"/>
    </location>
</feature>
<reference evidence="2 3" key="1">
    <citation type="submission" date="2018-02" db="EMBL/GenBank/DDBJ databases">
        <title>Comparative genomes isolates from brazilian mangrove.</title>
        <authorList>
            <person name="Araujo J.E."/>
            <person name="Taketani R.G."/>
            <person name="Silva M.C.P."/>
            <person name="Loureco M.V."/>
            <person name="Andreote F.D."/>
        </authorList>
    </citation>
    <scope>NUCLEOTIDE SEQUENCE [LARGE SCALE GENOMIC DNA]</scope>
    <source>
        <strain evidence="2 3">Hex-1 MGV</strain>
    </source>
</reference>
<dbReference type="Proteomes" id="UP000238322">
    <property type="component" value="Unassembled WGS sequence"/>
</dbReference>
<feature type="region of interest" description="Disordered" evidence="1">
    <location>
        <begin position="62"/>
        <end position="82"/>
    </location>
</feature>
<proteinExistence type="predicted"/>
<evidence type="ECO:0000313" key="2">
    <source>
        <dbReference type="EMBL" id="PQO34984.1"/>
    </source>
</evidence>
<accession>A0A2S8FT26</accession>
<dbReference type="AlphaFoldDB" id="A0A2S8FT26"/>
<dbReference type="EMBL" id="PUHY01000010">
    <property type="protein sequence ID" value="PQO34984.1"/>
    <property type="molecule type" value="Genomic_DNA"/>
</dbReference>